<protein>
    <submittedName>
        <fullName evidence="1">Uncharacterized protein</fullName>
    </submittedName>
</protein>
<dbReference type="eggNOG" id="ENOG502ZXUS">
    <property type="taxonomic scope" value="Bacteria"/>
</dbReference>
<dbReference type="InterPro" id="IPR054263">
    <property type="entry name" value="DUF6994"/>
</dbReference>
<sequence length="153" mass="17489">MAHIIGEVPQEELDQFFLVCSTVGAYMVFPARKIDRKPTINGVRGLNSKIKDRFHLTLECIRRHYQNQDSPLGEALARYADYFELFGGFEGYVDFFLLQDLIGNDGTSINFFIPFHGFDTAPLPADVDEYRVYKNNVTAFITARNQRIALQSV</sequence>
<dbReference type="Proteomes" id="UP000006180">
    <property type="component" value="Chromosome"/>
</dbReference>
<gene>
    <name evidence="1" type="ORF">USDA257_c04250</name>
</gene>
<reference evidence="1 2" key="1">
    <citation type="journal article" date="2012" name="J. Bacteriol.">
        <title>Complete genome sequence of the broad-host-range strain Sinorhizobium fredii USDA257.</title>
        <authorList>
            <person name="Schuldes J."/>
            <person name="Rodriguez Orbegoso M."/>
            <person name="Schmeisser C."/>
            <person name="Krishnan H.B."/>
            <person name="Daniel R."/>
            <person name="Streit W.R."/>
        </authorList>
    </citation>
    <scope>NUCLEOTIDE SEQUENCE [LARGE SCALE GENOMIC DNA]</scope>
    <source>
        <strain evidence="1 2">USDA 257</strain>
    </source>
</reference>
<name>I3WZG6_SINF2</name>
<proteinExistence type="predicted"/>
<dbReference type="PATRIC" id="fig|1185652.3.peg.439"/>
<accession>I3WZG6</accession>
<dbReference type="EMBL" id="CP003563">
    <property type="protein sequence ID" value="AFL49022.1"/>
    <property type="molecule type" value="Genomic_DNA"/>
</dbReference>
<evidence type="ECO:0000313" key="1">
    <source>
        <dbReference type="EMBL" id="AFL49022.1"/>
    </source>
</evidence>
<dbReference type="RefSeq" id="WP_014761216.1">
    <property type="nucleotide sequence ID" value="NC_018000.1"/>
</dbReference>
<dbReference type="KEGG" id="sfd:USDA257_c04250"/>
<dbReference type="STRING" id="1185652.USDA257_c04250"/>
<organism evidence="1 2">
    <name type="scientific">Sinorhizobium fredii (strain USDA 257)</name>
    <dbReference type="NCBI Taxonomy" id="1185652"/>
    <lineage>
        <taxon>Bacteria</taxon>
        <taxon>Pseudomonadati</taxon>
        <taxon>Pseudomonadota</taxon>
        <taxon>Alphaproteobacteria</taxon>
        <taxon>Hyphomicrobiales</taxon>
        <taxon>Rhizobiaceae</taxon>
        <taxon>Sinorhizobium/Ensifer group</taxon>
        <taxon>Sinorhizobium</taxon>
    </lineage>
</organism>
<evidence type="ECO:0000313" key="2">
    <source>
        <dbReference type="Proteomes" id="UP000006180"/>
    </source>
</evidence>
<dbReference type="Pfam" id="PF22507">
    <property type="entry name" value="DUF6994"/>
    <property type="match status" value="1"/>
</dbReference>
<dbReference type="HOGENOM" id="CLU_1785141_0_0_5"/>
<dbReference type="AlphaFoldDB" id="I3WZG6"/>